<reference evidence="2 3" key="1">
    <citation type="submission" date="2019-05" db="EMBL/GenBank/DDBJ databases">
        <title>Another draft genome of Portunus trituberculatus and its Hox gene families provides insights of decapod evolution.</title>
        <authorList>
            <person name="Jeong J.-H."/>
            <person name="Song I."/>
            <person name="Kim S."/>
            <person name="Choi T."/>
            <person name="Kim D."/>
            <person name="Ryu S."/>
            <person name="Kim W."/>
        </authorList>
    </citation>
    <scope>NUCLEOTIDE SEQUENCE [LARGE SCALE GENOMIC DNA]</scope>
    <source>
        <tissue evidence="2">Muscle</tissue>
    </source>
</reference>
<protein>
    <submittedName>
        <fullName evidence="2">Uncharacterized protein</fullName>
    </submittedName>
</protein>
<dbReference type="Proteomes" id="UP000324222">
    <property type="component" value="Unassembled WGS sequence"/>
</dbReference>
<dbReference type="GO" id="GO:0005886">
    <property type="term" value="C:plasma membrane"/>
    <property type="evidence" value="ECO:0007669"/>
    <property type="project" value="TreeGrafter"/>
</dbReference>
<evidence type="ECO:0000256" key="1">
    <source>
        <dbReference type="SAM" id="Phobius"/>
    </source>
</evidence>
<name>A0A5B7EDS0_PORTR</name>
<feature type="transmembrane region" description="Helical" evidence="1">
    <location>
        <begin position="163"/>
        <end position="185"/>
    </location>
</feature>
<dbReference type="PANTHER" id="PTHR36692">
    <property type="entry name" value="PROTEIN SNAKESKIN"/>
    <property type="match status" value="1"/>
</dbReference>
<feature type="transmembrane region" description="Helical" evidence="1">
    <location>
        <begin position="192"/>
        <end position="212"/>
    </location>
</feature>
<comment type="caution">
    <text evidence="2">The sequence shown here is derived from an EMBL/GenBank/DDBJ whole genome shotgun (WGS) entry which is preliminary data.</text>
</comment>
<feature type="transmembrane region" description="Helical" evidence="1">
    <location>
        <begin position="224"/>
        <end position="243"/>
    </location>
</feature>
<keyword evidence="1" id="KW-0812">Transmembrane</keyword>
<proteinExistence type="predicted"/>
<gene>
    <name evidence="2" type="ORF">E2C01_024653</name>
</gene>
<dbReference type="InterPro" id="IPR038976">
    <property type="entry name" value="Ssk"/>
</dbReference>
<feature type="transmembrane region" description="Helical" evidence="1">
    <location>
        <begin position="127"/>
        <end position="143"/>
    </location>
</feature>
<keyword evidence="1" id="KW-0472">Membrane</keyword>
<dbReference type="EMBL" id="VSRR010002422">
    <property type="protein sequence ID" value="MPC31366.1"/>
    <property type="molecule type" value="Genomic_DNA"/>
</dbReference>
<dbReference type="AlphaFoldDB" id="A0A5B7EDS0"/>
<evidence type="ECO:0000313" key="2">
    <source>
        <dbReference type="EMBL" id="MPC31366.1"/>
    </source>
</evidence>
<accession>A0A5B7EDS0</accession>
<dbReference type="GO" id="GO:0019991">
    <property type="term" value="P:septate junction assembly"/>
    <property type="evidence" value="ECO:0007669"/>
    <property type="project" value="InterPro"/>
</dbReference>
<keyword evidence="1" id="KW-1133">Transmembrane helix</keyword>
<evidence type="ECO:0000313" key="3">
    <source>
        <dbReference type="Proteomes" id="UP000324222"/>
    </source>
</evidence>
<dbReference type="PANTHER" id="PTHR36692:SF3">
    <property type="entry name" value="PROTEIN SNAKESKIN"/>
    <property type="match status" value="1"/>
</dbReference>
<sequence>MVKKCGKINRDMSDVSDSGSHRSNDAGSMAWQPAAAALKNCNTCGGCGGRERGVEGLIIAVEGMELYERLSNPIRWVFLVSSLILTSPTPGTSPRCVGHHVTPKNSVGRASPPLFCRYQDRAAPRPLPTPILAFICIALLRNYNLGFGVGSRDGATAYDRELVGTIAIGSSILISIPLLLAYIFFAHASNLLEILYCFTAAIMNVAGGAMAIEYYQNRGDSEHVKAGMAMGSLMIINALAYLIDAGTGTIANRK</sequence>
<dbReference type="OrthoDB" id="6349206at2759"/>
<keyword evidence="3" id="KW-1185">Reference proteome</keyword>
<organism evidence="2 3">
    <name type="scientific">Portunus trituberculatus</name>
    <name type="common">Swimming crab</name>
    <name type="synonym">Neptunus trituberculatus</name>
    <dbReference type="NCBI Taxonomy" id="210409"/>
    <lineage>
        <taxon>Eukaryota</taxon>
        <taxon>Metazoa</taxon>
        <taxon>Ecdysozoa</taxon>
        <taxon>Arthropoda</taxon>
        <taxon>Crustacea</taxon>
        <taxon>Multicrustacea</taxon>
        <taxon>Malacostraca</taxon>
        <taxon>Eumalacostraca</taxon>
        <taxon>Eucarida</taxon>
        <taxon>Decapoda</taxon>
        <taxon>Pleocyemata</taxon>
        <taxon>Brachyura</taxon>
        <taxon>Eubrachyura</taxon>
        <taxon>Portunoidea</taxon>
        <taxon>Portunidae</taxon>
        <taxon>Portuninae</taxon>
        <taxon>Portunus</taxon>
    </lineage>
</organism>